<sequence>MSSIQPQTPGVSRALPPQQKAGQTGIPGTSVAAAAQTEQFARVMLWCSRCPSAITIALLVIGIAIAGWADSFWLIYWTIVAVFTALAWGVVGPLRDRLRRSKRECEKSADPPS</sequence>
<proteinExistence type="predicted"/>
<feature type="transmembrane region" description="Helical" evidence="2">
    <location>
        <begin position="74"/>
        <end position="94"/>
    </location>
</feature>
<dbReference type="RefSeq" id="WP_139469922.1">
    <property type="nucleotide sequence ID" value="NZ_VDMQ01000012.1"/>
</dbReference>
<evidence type="ECO:0000313" key="3">
    <source>
        <dbReference type="EMBL" id="TNM53086.1"/>
    </source>
</evidence>
<protein>
    <submittedName>
        <fullName evidence="3">Uncharacterized protein</fullName>
    </submittedName>
</protein>
<accession>A0A5C4WYJ3</accession>
<feature type="region of interest" description="Disordered" evidence="1">
    <location>
        <begin position="1"/>
        <end position="28"/>
    </location>
</feature>
<feature type="transmembrane region" description="Helical" evidence="2">
    <location>
        <begin position="50"/>
        <end position="68"/>
    </location>
</feature>
<comment type="caution">
    <text evidence="3">The sequence shown here is derived from an EMBL/GenBank/DDBJ whole genome shotgun (WGS) entry which is preliminary data.</text>
</comment>
<evidence type="ECO:0000256" key="2">
    <source>
        <dbReference type="SAM" id="Phobius"/>
    </source>
</evidence>
<dbReference type="Proteomes" id="UP000314223">
    <property type="component" value="Unassembled WGS sequence"/>
</dbReference>
<gene>
    <name evidence="3" type="ORF">FHQ09_16595</name>
</gene>
<keyword evidence="2" id="KW-1133">Transmembrane helix</keyword>
<name>A0A5C4WYJ3_9MICO</name>
<reference evidence="3 4" key="1">
    <citation type="submission" date="2019-06" db="EMBL/GenBank/DDBJ databases">
        <authorList>
            <person name="Mardanova A.M."/>
            <person name="Pudova D.S."/>
            <person name="Shagimardanova E.I."/>
            <person name="Gogoleva N.E."/>
            <person name="Lutfullin M.T."/>
            <person name="Hadieva G.F."/>
            <person name="Sharipova M.R."/>
        </authorList>
    </citation>
    <scope>NUCLEOTIDE SEQUENCE [LARGE SCALE GENOMIC DNA]</scope>
    <source>
        <strain evidence="3 4">MG-1</strain>
    </source>
</reference>
<evidence type="ECO:0000313" key="4">
    <source>
        <dbReference type="Proteomes" id="UP000314223"/>
    </source>
</evidence>
<feature type="compositionally biased region" description="Polar residues" evidence="1">
    <location>
        <begin position="1"/>
        <end position="10"/>
    </location>
</feature>
<dbReference type="EMBL" id="VDMQ01000012">
    <property type="protein sequence ID" value="TNM53086.1"/>
    <property type="molecule type" value="Genomic_DNA"/>
</dbReference>
<organism evidence="3 4">
    <name type="scientific">Brevibacterium sediminis</name>
    <dbReference type="NCBI Taxonomy" id="1857024"/>
    <lineage>
        <taxon>Bacteria</taxon>
        <taxon>Bacillati</taxon>
        <taxon>Actinomycetota</taxon>
        <taxon>Actinomycetes</taxon>
        <taxon>Micrococcales</taxon>
        <taxon>Brevibacteriaceae</taxon>
        <taxon>Brevibacterium</taxon>
    </lineage>
</organism>
<keyword evidence="2" id="KW-0472">Membrane</keyword>
<dbReference type="AlphaFoldDB" id="A0A5C4WYJ3"/>
<evidence type="ECO:0000256" key="1">
    <source>
        <dbReference type="SAM" id="MobiDB-lite"/>
    </source>
</evidence>
<keyword evidence="2" id="KW-0812">Transmembrane</keyword>